<gene>
    <name evidence="1" type="ORF">KKR89_17885</name>
</gene>
<evidence type="ECO:0000313" key="2">
    <source>
        <dbReference type="Proteomes" id="UP000679335"/>
    </source>
</evidence>
<keyword evidence="2" id="KW-1185">Reference proteome</keyword>
<accession>A0ABX8GJ91</accession>
<dbReference type="Proteomes" id="UP000679335">
    <property type="component" value="Chromosome"/>
</dbReference>
<dbReference type="RefSeq" id="WP_208196653.1">
    <property type="nucleotide sequence ID" value="NZ_CP076023.1"/>
</dbReference>
<proteinExistence type="predicted"/>
<reference evidence="1 2" key="1">
    <citation type="submission" date="2021-05" db="EMBL/GenBank/DDBJ databases">
        <title>Novel species in genus Cellulomonas.</title>
        <authorList>
            <person name="Zhang G."/>
        </authorList>
    </citation>
    <scope>NUCLEOTIDE SEQUENCE [LARGE SCALE GENOMIC DNA]</scope>
    <source>
        <strain evidence="2">zg-ZUI157</strain>
    </source>
</reference>
<sequence length="255" mass="28057">MVDPTDERYLLDGAWFPVTHGITFLAADAATCADVLVSWRGRATTELTGGVLRTRRVEGTLPELLGTLLPLRTAYVTRYLMLPTAGARWTAMLDNSWRGSEAISDAAGMAAQPGGVRGVGVVDSPQTFDRRTRTGWWGARGVAVFDPDPSAKWGVRGSIVKVQVSDTGRRWELTEPDEEWPLPDPLDREARRTQDKFSRASLLRVVDSLGIRLHDESFYAPDGWGVLVELVGGRGVPGRERTLAQAQAHDFAEER</sequence>
<evidence type="ECO:0000313" key="1">
    <source>
        <dbReference type="EMBL" id="QWC16080.1"/>
    </source>
</evidence>
<dbReference type="EMBL" id="CP076023">
    <property type="protein sequence ID" value="QWC16080.1"/>
    <property type="molecule type" value="Genomic_DNA"/>
</dbReference>
<organism evidence="1 2">
    <name type="scientific">Cellulomonas dongxiuzhuiae</name>
    <dbReference type="NCBI Taxonomy" id="2819979"/>
    <lineage>
        <taxon>Bacteria</taxon>
        <taxon>Bacillati</taxon>
        <taxon>Actinomycetota</taxon>
        <taxon>Actinomycetes</taxon>
        <taxon>Micrococcales</taxon>
        <taxon>Cellulomonadaceae</taxon>
        <taxon>Cellulomonas</taxon>
    </lineage>
</organism>
<protein>
    <submittedName>
        <fullName evidence="1">Uncharacterized protein</fullName>
    </submittedName>
</protein>
<name>A0ABX8GJ91_9CELL</name>